<dbReference type="Gene3D" id="3.40.50.1820">
    <property type="entry name" value="alpha/beta hydrolase"/>
    <property type="match status" value="2"/>
</dbReference>
<evidence type="ECO:0000313" key="9">
    <source>
        <dbReference type="Proteomes" id="UP000070700"/>
    </source>
</evidence>
<proteinExistence type="inferred from homology"/>
<keyword evidence="3 7" id="KW-0732">Signal</keyword>
<evidence type="ECO:0000256" key="5">
    <source>
        <dbReference type="ARBA" id="ARBA00023180"/>
    </source>
</evidence>
<dbReference type="OrthoDB" id="1735038at2759"/>
<keyword evidence="5" id="KW-0325">Glycoprotein</keyword>
<feature type="signal peptide" evidence="7">
    <location>
        <begin position="1"/>
        <end position="24"/>
    </location>
</feature>
<dbReference type="InterPro" id="IPR029058">
    <property type="entry name" value="AB_hydrolase_fold"/>
</dbReference>
<sequence length="576" mass="62271">MKTISFAVACLASVVSCKFGPSHARNPAVPASAAASDSITEATFDQLIDHSNPSLGTFKQRYWYSTEYWNGTGSPVIVFNPGEEAADGFTGYLEIGTLTGQYIQAVGGAGIVIEHRYWGESSPYTDLTPANLTYHTVAQSVQDMTNFANNVQLPFDKSGNSNAAKAPWVLVGGSYSGALSAWTATTAPGTFWAYHASSAPVEAIEDYWGYFYPIQQGMPANCSKDISTVISHVDSVLANGSSSDKLALKQMFGLGTVEHDSDFARELVSPIYLWQSSISDFLPFCDYLEGVTAGQTNLPGPNGVGLDVALSNYASYINGTSGCSASDCYDSYNKDDSEYTNTVLDPTGGPGRQWQWLLCNEALGYWQTGAPTNQTTLVSRFVTAEYYQQECNFYFPGVQFGLTEDKHNADFEGWDVTKTDRLMFSNGEFDPWRSAGVSSAFRPGGPLASTPEIPVFIVPDGIHVQDLYMNDVTPAILDLRKQELAQMVSWIESYYQGSNSSTTSKATTSTSKATSTQSPTMTTSTRSSTTSMTTTQAPHSTTVTEVISSTTIVDCESETSSAIQARSTKIARSYRA</sequence>
<evidence type="ECO:0000256" key="2">
    <source>
        <dbReference type="ARBA" id="ARBA00022670"/>
    </source>
</evidence>
<reference evidence="8 9" key="1">
    <citation type="submission" date="2015-10" db="EMBL/GenBank/DDBJ databases">
        <title>Full genome of DAOMC 229536 Phialocephala scopiformis, a fungal endophyte of spruce producing the potent anti-insectan compound rugulosin.</title>
        <authorList>
            <consortium name="DOE Joint Genome Institute"/>
            <person name="Walker A.K."/>
            <person name="Frasz S.L."/>
            <person name="Seifert K.A."/>
            <person name="Miller J.D."/>
            <person name="Mondo S.J."/>
            <person name="Labutti K."/>
            <person name="Lipzen A."/>
            <person name="Dockter R."/>
            <person name="Kennedy M."/>
            <person name="Grigoriev I.V."/>
            <person name="Spatafora J.W."/>
        </authorList>
    </citation>
    <scope>NUCLEOTIDE SEQUENCE [LARGE SCALE GENOMIC DNA]</scope>
    <source>
        <strain evidence="8 9">CBS 120377</strain>
    </source>
</reference>
<evidence type="ECO:0000256" key="6">
    <source>
        <dbReference type="SAM" id="MobiDB-lite"/>
    </source>
</evidence>
<dbReference type="PANTHER" id="PTHR11010">
    <property type="entry name" value="PROTEASE S28 PRO-X CARBOXYPEPTIDASE-RELATED"/>
    <property type="match status" value="1"/>
</dbReference>
<dbReference type="RefSeq" id="XP_018065765.1">
    <property type="nucleotide sequence ID" value="XM_018211051.1"/>
</dbReference>
<dbReference type="Proteomes" id="UP000070700">
    <property type="component" value="Unassembled WGS sequence"/>
</dbReference>
<dbReference type="AlphaFoldDB" id="A0A194WTX4"/>
<dbReference type="EMBL" id="KQ947426">
    <property type="protein sequence ID" value="KUJ11410.1"/>
    <property type="molecule type" value="Genomic_DNA"/>
</dbReference>
<dbReference type="GO" id="GO:0070008">
    <property type="term" value="F:serine-type exopeptidase activity"/>
    <property type="evidence" value="ECO:0007669"/>
    <property type="project" value="InterPro"/>
</dbReference>
<dbReference type="FunFam" id="3.40.50.1820:FF:000165">
    <property type="entry name" value="Serine peptidase, putative"/>
    <property type="match status" value="1"/>
</dbReference>
<comment type="similarity">
    <text evidence="1">Belongs to the peptidase S28 family.</text>
</comment>
<keyword evidence="9" id="KW-1185">Reference proteome</keyword>
<protein>
    <submittedName>
        <fullName evidence="8">Uncharacterized protein</fullName>
    </submittedName>
</protein>
<feature type="compositionally biased region" description="Low complexity" evidence="6">
    <location>
        <begin position="498"/>
        <end position="544"/>
    </location>
</feature>
<gene>
    <name evidence="8" type="ORF">LY89DRAFT_624714</name>
</gene>
<evidence type="ECO:0000256" key="3">
    <source>
        <dbReference type="ARBA" id="ARBA00022729"/>
    </source>
</evidence>
<keyword evidence="4" id="KW-0378">Hydrolase</keyword>
<dbReference type="PROSITE" id="PS51257">
    <property type="entry name" value="PROKAR_LIPOPROTEIN"/>
    <property type="match status" value="1"/>
</dbReference>
<dbReference type="KEGG" id="psco:LY89DRAFT_624714"/>
<dbReference type="Pfam" id="PF05577">
    <property type="entry name" value="Peptidase_S28"/>
    <property type="match status" value="1"/>
</dbReference>
<keyword evidence="2" id="KW-0645">Protease</keyword>
<evidence type="ECO:0000313" key="8">
    <source>
        <dbReference type="EMBL" id="KUJ11410.1"/>
    </source>
</evidence>
<dbReference type="PANTHER" id="PTHR11010:SF23">
    <property type="entry name" value="SERINE PEPTIDASE"/>
    <property type="match status" value="1"/>
</dbReference>
<accession>A0A194WTX4</accession>
<dbReference type="SUPFAM" id="SSF53474">
    <property type="entry name" value="alpha/beta-Hydrolases"/>
    <property type="match status" value="1"/>
</dbReference>
<feature type="region of interest" description="Disordered" evidence="6">
    <location>
        <begin position="497"/>
        <end position="544"/>
    </location>
</feature>
<dbReference type="InParanoid" id="A0A194WTX4"/>
<name>A0A194WTX4_MOLSC</name>
<dbReference type="GeneID" id="28820777"/>
<dbReference type="GO" id="GO:0006508">
    <property type="term" value="P:proteolysis"/>
    <property type="evidence" value="ECO:0007669"/>
    <property type="project" value="UniProtKB-KW"/>
</dbReference>
<dbReference type="GO" id="GO:0008239">
    <property type="term" value="F:dipeptidyl-peptidase activity"/>
    <property type="evidence" value="ECO:0007669"/>
    <property type="project" value="TreeGrafter"/>
</dbReference>
<evidence type="ECO:0000256" key="7">
    <source>
        <dbReference type="SAM" id="SignalP"/>
    </source>
</evidence>
<dbReference type="InterPro" id="IPR008758">
    <property type="entry name" value="Peptidase_S28"/>
</dbReference>
<evidence type="ECO:0000256" key="1">
    <source>
        <dbReference type="ARBA" id="ARBA00011079"/>
    </source>
</evidence>
<evidence type="ECO:0000256" key="4">
    <source>
        <dbReference type="ARBA" id="ARBA00022801"/>
    </source>
</evidence>
<feature type="chain" id="PRO_5008267443" evidence="7">
    <location>
        <begin position="25"/>
        <end position="576"/>
    </location>
</feature>
<organism evidence="8 9">
    <name type="scientific">Mollisia scopiformis</name>
    <name type="common">Conifer needle endophyte fungus</name>
    <name type="synonym">Phialocephala scopiformis</name>
    <dbReference type="NCBI Taxonomy" id="149040"/>
    <lineage>
        <taxon>Eukaryota</taxon>
        <taxon>Fungi</taxon>
        <taxon>Dikarya</taxon>
        <taxon>Ascomycota</taxon>
        <taxon>Pezizomycotina</taxon>
        <taxon>Leotiomycetes</taxon>
        <taxon>Helotiales</taxon>
        <taxon>Mollisiaceae</taxon>
        <taxon>Mollisia</taxon>
    </lineage>
</organism>